<sequence length="140" mass="15267">MAGNDGFGVKLERETTPGSGNYEAIANITSLSGPGLEREQIDVTAHDSEEQWEEIVFGIKRSGEVEIDVNYDPAKHDMLLDDWNSSNPRGYRITWPDALSTPWAFKAGLANMEPEAPHDDKLAASLTFKVSGKPNFGSAA</sequence>
<dbReference type="Pfam" id="PF16461">
    <property type="entry name" value="Phage_TTP_12"/>
    <property type="match status" value="1"/>
</dbReference>
<accession>A0ABW3BCD6</accession>
<evidence type="ECO:0000259" key="2">
    <source>
        <dbReference type="Pfam" id="PF16461"/>
    </source>
</evidence>
<feature type="region of interest" description="Disordered" evidence="1">
    <location>
        <begin position="1"/>
        <end position="21"/>
    </location>
</feature>
<gene>
    <name evidence="3" type="ORF">ACFQZU_01655</name>
</gene>
<evidence type="ECO:0000313" key="3">
    <source>
        <dbReference type="EMBL" id="MFD0800024.1"/>
    </source>
</evidence>
<reference evidence="4" key="1">
    <citation type="journal article" date="2019" name="Int. J. Syst. Evol. Microbiol.">
        <title>The Global Catalogue of Microorganisms (GCM) 10K type strain sequencing project: providing services to taxonomists for standard genome sequencing and annotation.</title>
        <authorList>
            <consortium name="The Broad Institute Genomics Platform"/>
            <consortium name="The Broad Institute Genome Sequencing Center for Infectious Disease"/>
            <person name="Wu L."/>
            <person name="Ma J."/>
        </authorList>
    </citation>
    <scope>NUCLEOTIDE SEQUENCE [LARGE SCALE GENOMIC DNA]</scope>
    <source>
        <strain evidence="4">CCUG 63369</strain>
    </source>
</reference>
<keyword evidence="4" id="KW-1185">Reference proteome</keyword>
<proteinExistence type="predicted"/>
<dbReference type="EMBL" id="JBHTHR010000016">
    <property type="protein sequence ID" value="MFD0800024.1"/>
    <property type="molecule type" value="Genomic_DNA"/>
</dbReference>
<comment type="caution">
    <text evidence="3">The sequence shown here is derived from an EMBL/GenBank/DDBJ whole genome shotgun (WGS) entry which is preliminary data.</text>
</comment>
<dbReference type="InterPro" id="IPR032494">
    <property type="entry name" value="Phage_TTP_N"/>
</dbReference>
<evidence type="ECO:0000313" key="4">
    <source>
        <dbReference type="Proteomes" id="UP001596956"/>
    </source>
</evidence>
<organism evidence="3 4">
    <name type="scientific">Streptomonospora algeriensis</name>
    <dbReference type="NCBI Taxonomy" id="995084"/>
    <lineage>
        <taxon>Bacteria</taxon>
        <taxon>Bacillati</taxon>
        <taxon>Actinomycetota</taxon>
        <taxon>Actinomycetes</taxon>
        <taxon>Streptosporangiales</taxon>
        <taxon>Nocardiopsidaceae</taxon>
        <taxon>Streptomonospora</taxon>
    </lineage>
</organism>
<feature type="domain" description="Lambda phage tail tube protein N-terminal" evidence="2">
    <location>
        <begin position="21"/>
        <end position="136"/>
    </location>
</feature>
<protein>
    <submittedName>
        <fullName evidence="3">Phage tail tube protein</fullName>
    </submittedName>
</protein>
<dbReference type="Proteomes" id="UP001596956">
    <property type="component" value="Unassembled WGS sequence"/>
</dbReference>
<dbReference type="Gene3D" id="4.10.410.40">
    <property type="match status" value="1"/>
</dbReference>
<evidence type="ECO:0000256" key="1">
    <source>
        <dbReference type="SAM" id="MobiDB-lite"/>
    </source>
</evidence>
<name>A0ABW3BCD6_9ACTN</name>